<feature type="region of interest" description="Disordered" evidence="1">
    <location>
        <begin position="1"/>
        <end position="30"/>
    </location>
</feature>
<dbReference type="AlphaFoldDB" id="A0AAD5PEL9"/>
<gene>
    <name evidence="3" type="ORF">BDA99DRAFT_573020</name>
</gene>
<dbReference type="Proteomes" id="UP001209540">
    <property type="component" value="Unassembled WGS sequence"/>
</dbReference>
<protein>
    <recommendedName>
        <fullName evidence="5">Transmembrane protein</fullName>
    </recommendedName>
</protein>
<evidence type="ECO:0008006" key="5">
    <source>
        <dbReference type="Google" id="ProtNLM"/>
    </source>
</evidence>
<feature type="transmembrane region" description="Helical" evidence="2">
    <location>
        <begin position="109"/>
        <end position="133"/>
    </location>
</feature>
<feature type="compositionally biased region" description="Low complexity" evidence="1">
    <location>
        <begin position="319"/>
        <end position="332"/>
    </location>
</feature>
<feature type="region of interest" description="Disordered" evidence="1">
    <location>
        <begin position="77"/>
        <end position="100"/>
    </location>
</feature>
<keyword evidence="2" id="KW-0812">Transmembrane</keyword>
<feature type="region of interest" description="Disordered" evidence="1">
    <location>
        <begin position="254"/>
        <end position="303"/>
    </location>
</feature>
<reference evidence="3" key="1">
    <citation type="journal article" date="2022" name="IScience">
        <title>Evolution of zygomycete secretomes and the origins of terrestrial fungal ecologies.</title>
        <authorList>
            <person name="Chang Y."/>
            <person name="Wang Y."/>
            <person name="Mondo S."/>
            <person name="Ahrendt S."/>
            <person name="Andreopoulos W."/>
            <person name="Barry K."/>
            <person name="Beard J."/>
            <person name="Benny G.L."/>
            <person name="Blankenship S."/>
            <person name="Bonito G."/>
            <person name="Cuomo C."/>
            <person name="Desiro A."/>
            <person name="Gervers K.A."/>
            <person name="Hundley H."/>
            <person name="Kuo A."/>
            <person name="LaButti K."/>
            <person name="Lang B.F."/>
            <person name="Lipzen A."/>
            <person name="O'Donnell K."/>
            <person name="Pangilinan J."/>
            <person name="Reynolds N."/>
            <person name="Sandor L."/>
            <person name="Smith M.E."/>
            <person name="Tsang A."/>
            <person name="Grigoriev I.V."/>
            <person name="Stajich J.E."/>
            <person name="Spatafora J.W."/>
        </authorList>
    </citation>
    <scope>NUCLEOTIDE SEQUENCE</scope>
    <source>
        <strain evidence="3">RSA 2281</strain>
    </source>
</reference>
<keyword evidence="4" id="KW-1185">Reference proteome</keyword>
<dbReference type="EMBL" id="JAIXMP010000017">
    <property type="protein sequence ID" value="KAI9259665.1"/>
    <property type="molecule type" value="Genomic_DNA"/>
</dbReference>
<organism evidence="3 4">
    <name type="scientific">Phascolomyces articulosus</name>
    <dbReference type="NCBI Taxonomy" id="60185"/>
    <lineage>
        <taxon>Eukaryota</taxon>
        <taxon>Fungi</taxon>
        <taxon>Fungi incertae sedis</taxon>
        <taxon>Mucoromycota</taxon>
        <taxon>Mucoromycotina</taxon>
        <taxon>Mucoromycetes</taxon>
        <taxon>Mucorales</taxon>
        <taxon>Lichtheimiaceae</taxon>
        <taxon>Phascolomyces</taxon>
    </lineage>
</organism>
<sequence length="332" mass="37655">MSDNSITSWWHQYQHHPSPPQQQHQPPSWNTIDTSIIHHSTFGGETWLSAPITVTLTDIIYSTTQVAETTVTTTPFTEHITSDNNNNNNNNNVPKDNNSDQLPHHLHQLLPVLGLFAVIGLLTILGLMGYMGYRFYRATMNNNNNNNRGQRRRLRNNNDMDWSFSDEGGTKRDDGGENEPMEFENSASEIKAHYGLPQSQPEGGVLDSPIENIEQPISSTFVPITTSPLTLVPRMEVWEDPQRRRGVDELDLWEKKQQRQQQSLQQVQQQQHSEDYSPRSSSETVQLDADGSSATTTTKPASHIEIARKALEKSRLENSSSQWLQSLESQDL</sequence>
<feature type="compositionally biased region" description="Low complexity" evidence="1">
    <location>
        <begin position="11"/>
        <end position="28"/>
    </location>
</feature>
<feature type="region of interest" description="Disordered" evidence="1">
    <location>
        <begin position="313"/>
        <end position="332"/>
    </location>
</feature>
<feature type="region of interest" description="Disordered" evidence="1">
    <location>
        <begin position="140"/>
        <end position="183"/>
    </location>
</feature>
<evidence type="ECO:0000256" key="1">
    <source>
        <dbReference type="SAM" id="MobiDB-lite"/>
    </source>
</evidence>
<feature type="compositionally biased region" description="Low complexity" evidence="1">
    <location>
        <begin position="259"/>
        <end position="271"/>
    </location>
</feature>
<feature type="compositionally biased region" description="Low complexity" evidence="1">
    <location>
        <begin position="77"/>
        <end position="92"/>
    </location>
</feature>
<evidence type="ECO:0000256" key="2">
    <source>
        <dbReference type="SAM" id="Phobius"/>
    </source>
</evidence>
<evidence type="ECO:0000313" key="3">
    <source>
        <dbReference type="EMBL" id="KAI9259665.1"/>
    </source>
</evidence>
<comment type="caution">
    <text evidence="3">The sequence shown here is derived from an EMBL/GenBank/DDBJ whole genome shotgun (WGS) entry which is preliminary data.</text>
</comment>
<feature type="compositionally biased region" description="Polar residues" evidence="1">
    <location>
        <begin position="1"/>
        <end position="10"/>
    </location>
</feature>
<reference evidence="3" key="2">
    <citation type="submission" date="2023-02" db="EMBL/GenBank/DDBJ databases">
        <authorList>
            <consortium name="DOE Joint Genome Institute"/>
            <person name="Mondo S.J."/>
            <person name="Chang Y."/>
            <person name="Wang Y."/>
            <person name="Ahrendt S."/>
            <person name="Andreopoulos W."/>
            <person name="Barry K."/>
            <person name="Beard J."/>
            <person name="Benny G.L."/>
            <person name="Blankenship S."/>
            <person name="Bonito G."/>
            <person name="Cuomo C."/>
            <person name="Desiro A."/>
            <person name="Gervers K.A."/>
            <person name="Hundley H."/>
            <person name="Kuo A."/>
            <person name="LaButti K."/>
            <person name="Lang B.F."/>
            <person name="Lipzen A."/>
            <person name="O'Donnell K."/>
            <person name="Pangilinan J."/>
            <person name="Reynolds N."/>
            <person name="Sandor L."/>
            <person name="Smith M.W."/>
            <person name="Tsang A."/>
            <person name="Grigoriev I.V."/>
            <person name="Stajich J.E."/>
            <person name="Spatafora J.W."/>
        </authorList>
    </citation>
    <scope>NUCLEOTIDE SEQUENCE</scope>
    <source>
        <strain evidence="3">RSA 2281</strain>
    </source>
</reference>
<keyword evidence="2" id="KW-1133">Transmembrane helix</keyword>
<proteinExistence type="predicted"/>
<evidence type="ECO:0000313" key="4">
    <source>
        <dbReference type="Proteomes" id="UP001209540"/>
    </source>
</evidence>
<keyword evidence="2" id="KW-0472">Membrane</keyword>
<name>A0AAD5PEL9_9FUNG</name>
<accession>A0AAD5PEL9</accession>